<dbReference type="OrthoDB" id="9808190at2"/>
<comment type="caution">
    <text evidence="2">The sequence shown here is derived from an EMBL/GenBank/DDBJ whole genome shotgun (WGS) entry which is preliminary data.</text>
</comment>
<name>A0A059G6A2_9PROT</name>
<reference evidence="2 3" key="1">
    <citation type="journal article" date="2014" name="Antonie Van Leeuwenhoek">
        <title>Hyphomonas beringensis sp. nov. and Hyphomonas chukchiensis sp. nov., isolated from surface seawater of the Bering Sea and Chukchi Sea.</title>
        <authorList>
            <person name="Li C."/>
            <person name="Lai Q."/>
            <person name="Li G."/>
            <person name="Dong C."/>
            <person name="Wang J."/>
            <person name="Liao Y."/>
            <person name="Shao Z."/>
        </authorList>
    </citation>
    <scope>NUCLEOTIDE SEQUENCE [LARGE SCALE GENOMIC DNA]</scope>
    <source>
        <strain evidence="2 3">SCH89</strain>
    </source>
</reference>
<dbReference type="Pfam" id="PF10003">
    <property type="entry name" value="DUF2244"/>
    <property type="match status" value="1"/>
</dbReference>
<keyword evidence="3" id="KW-1185">Reference proteome</keyword>
<dbReference type="eggNOG" id="COG5488">
    <property type="taxonomic scope" value="Bacteria"/>
</dbReference>
<gene>
    <name evidence="2" type="ORF">HOC_12328</name>
</gene>
<dbReference type="EMBL" id="ARYL01000018">
    <property type="protein sequence ID" value="KDA01993.1"/>
    <property type="molecule type" value="Genomic_DNA"/>
</dbReference>
<feature type="transmembrane region" description="Helical" evidence="1">
    <location>
        <begin position="24"/>
        <end position="42"/>
    </location>
</feature>
<keyword evidence="1" id="KW-1133">Transmembrane helix</keyword>
<evidence type="ECO:0000313" key="3">
    <source>
        <dbReference type="Proteomes" id="UP000024942"/>
    </source>
</evidence>
<keyword evidence="1" id="KW-0472">Membrane</keyword>
<sequence length="162" mass="18196">MSEIDEVVYLDALLTPNRSLSPRGFAIIMSVVGVASFISGMAFLSMGAFPVVGFFGLDALAIYLAFRWSFRRQREETRITITGKSVHLFHRKADGSERRVELPSAFARVELDEPVESTSWLRIEHGRTAYVIGRFLTLPERKSLLTAIRAALISARSERYLA</sequence>
<dbReference type="InterPro" id="IPR019253">
    <property type="entry name" value="DUF2244_TM"/>
</dbReference>
<dbReference type="Proteomes" id="UP000024942">
    <property type="component" value="Unassembled WGS sequence"/>
</dbReference>
<dbReference type="STRING" id="1280953.HOC_12328"/>
<organism evidence="2 3">
    <name type="scientific">Hyphomonas oceanitis SCH89</name>
    <dbReference type="NCBI Taxonomy" id="1280953"/>
    <lineage>
        <taxon>Bacteria</taxon>
        <taxon>Pseudomonadati</taxon>
        <taxon>Pseudomonadota</taxon>
        <taxon>Alphaproteobacteria</taxon>
        <taxon>Hyphomonadales</taxon>
        <taxon>Hyphomonadaceae</taxon>
        <taxon>Hyphomonas</taxon>
    </lineage>
</organism>
<accession>A0A059G6A2</accession>
<evidence type="ECO:0000256" key="1">
    <source>
        <dbReference type="SAM" id="Phobius"/>
    </source>
</evidence>
<dbReference type="RefSeq" id="WP_051624826.1">
    <property type="nucleotide sequence ID" value="NZ_ARYL01000018.1"/>
</dbReference>
<evidence type="ECO:0008006" key="4">
    <source>
        <dbReference type="Google" id="ProtNLM"/>
    </source>
</evidence>
<dbReference type="PATRIC" id="fig|1280953.3.peg.2483"/>
<dbReference type="InterPro" id="IPR016990">
    <property type="entry name" value="UCP032162_TM"/>
</dbReference>
<dbReference type="AlphaFoldDB" id="A0A059G6A2"/>
<dbReference type="PIRSF" id="PIRSF032162">
    <property type="entry name" value="UCP032162_imp"/>
    <property type="match status" value="1"/>
</dbReference>
<keyword evidence="1" id="KW-0812">Transmembrane</keyword>
<evidence type="ECO:0000313" key="2">
    <source>
        <dbReference type="EMBL" id="KDA01993.1"/>
    </source>
</evidence>
<proteinExistence type="predicted"/>
<feature type="transmembrane region" description="Helical" evidence="1">
    <location>
        <begin position="48"/>
        <end position="66"/>
    </location>
</feature>
<protein>
    <recommendedName>
        <fullName evidence="4">DUF2244 domain-containing protein</fullName>
    </recommendedName>
</protein>